<protein>
    <recommendedName>
        <fullName evidence="12">Phosphoglucomutase</fullName>
    </recommendedName>
</protein>
<proteinExistence type="inferred from homology"/>
<dbReference type="Gene3D" id="3.30.310.50">
    <property type="entry name" value="Alpha-D-phosphohexomutase, C-terminal domain"/>
    <property type="match status" value="1"/>
</dbReference>
<reference evidence="11" key="1">
    <citation type="submission" date="2018-06" db="EMBL/GenBank/DDBJ databases">
        <authorList>
            <person name="Zhirakovskaya E."/>
        </authorList>
    </citation>
    <scope>NUCLEOTIDE SEQUENCE</scope>
</reference>
<dbReference type="Gene3D" id="3.40.120.10">
    <property type="entry name" value="Alpha-D-Glucose-1,6-Bisphosphate, subunit A, domain 3"/>
    <property type="match status" value="3"/>
</dbReference>
<evidence type="ECO:0000256" key="3">
    <source>
        <dbReference type="ARBA" id="ARBA00022553"/>
    </source>
</evidence>
<comment type="similarity">
    <text evidence="2">Belongs to the phosphohexose mutase family.</text>
</comment>
<evidence type="ECO:0000313" key="11">
    <source>
        <dbReference type="EMBL" id="VAW36769.1"/>
    </source>
</evidence>
<dbReference type="GO" id="GO:0005975">
    <property type="term" value="P:carbohydrate metabolic process"/>
    <property type="evidence" value="ECO:0007669"/>
    <property type="project" value="InterPro"/>
</dbReference>
<feature type="non-terminal residue" evidence="11">
    <location>
        <position position="1"/>
    </location>
</feature>
<keyword evidence="5" id="KW-0460">Magnesium</keyword>
<feature type="domain" description="Alpha-D-phosphohexomutase alpha/beta/alpha" evidence="8">
    <location>
        <begin position="2"/>
        <end position="69"/>
    </location>
</feature>
<accession>A0A3B0VIY5</accession>
<feature type="domain" description="Alpha-D-phosphohexomutase alpha/beta/alpha" evidence="9">
    <location>
        <begin position="116"/>
        <end position="203"/>
    </location>
</feature>
<evidence type="ECO:0000259" key="9">
    <source>
        <dbReference type="Pfam" id="PF02879"/>
    </source>
</evidence>
<evidence type="ECO:0000259" key="8">
    <source>
        <dbReference type="Pfam" id="PF02878"/>
    </source>
</evidence>
<keyword evidence="6" id="KW-0413">Isomerase</keyword>
<dbReference type="InterPro" id="IPR036900">
    <property type="entry name" value="A-D-PHexomutase_C_sf"/>
</dbReference>
<dbReference type="GO" id="GO:0000287">
    <property type="term" value="F:magnesium ion binding"/>
    <property type="evidence" value="ECO:0007669"/>
    <property type="project" value="InterPro"/>
</dbReference>
<dbReference type="Pfam" id="PF00408">
    <property type="entry name" value="PGM_PMM_IV"/>
    <property type="match status" value="1"/>
</dbReference>
<organism evidence="11">
    <name type="scientific">hydrothermal vent metagenome</name>
    <dbReference type="NCBI Taxonomy" id="652676"/>
    <lineage>
        <taxon>unclassified sequences</taxon>
        <taxon>metagenomes</taxon>
        <taxon>ecological metagenomes</taxon>
    </lineage>
</organism>
<dbReference type="Pfam" id="PF02880">
    <property type="entry name" value="PGM_PMM_III"/>
    <property type="match status" value="1"/>
</dbReference>
<dbReference type="PANTHER" id="PTHR45745:SF1">
    <property type="entry name" value="PHOSPHOGLUCOMUTASE 2B-RELATED"/>
    <property type="match status" value="1"/>
</dbReference>
<dbReference type="SUPFAM" id="SSF53738">
    <property type="entry name" value="Phosphoglucomutase, first 3 domains"/>
    <property type="match status" value="3"/>
</dbReference>
<evidence type="ECO:0008006" key="12">
    <source>
        <dbReference type="Google" id="ProtNLM"/>
    </source>
</evidence>
<dbReference type="InterPro" id="IPR005846">
    <property type="entry name" value="A-D-PHexomutase_a/b/a-III"/>
</dbReference>
<evidence type="ECO:0000256" key="4">
    <source>
        <dbReference type="ARBA" id="ARBA00022723"/>
    </source>
</evidence>
<dbReference type="InterPro" id="IPR005844">
    <property type="entry name" value="A-D-PHexomutase_a/b/a-I"/>
</dbReference>
<dbReference type="InterPro" id="IPR005845">
    <property type="entry name" value="A-D-PHexomutase_a/b/a-II"/>
</dbReference>
<dbReference type="InterPro" id="IPR016066">
    <property type="entry name" value="A-D-PHexomutase_CS"/>
</dbReference>
<evidence type="ECO:0000259" key="7">
    <source>
        <dbReference type="Pfam" id="PF00408"/>
    </source>
</evidence>
<dbReference type="GO" id="GO:0008973">
    <property type="term" value="F:phosphopentomutase activity"/>
    <property type="evidence" value="ECO:0007669"/>
    <property type="project" value="TreeGrafter"/>
</dbReference>
<comment type="cofactor">
    <cofactor evidence="1">
        <name>Mg(2+)</name>
        <dbReference type="ChEBI" id="CHEBI:18420"/>
    </cofactor>
</comment>
<keyword evidence="3" id="KW-0597">Phosphoprotein</keyword>
<evidence type="ECO:0000256" key="5">
    <source>
        <dbReference type="ARBA" id="ARBA00022842"/>
    </source>
</evidence>
<dbReference type="Pfam" id="PF02878">
    <property type="entry name" value="PGM_PMM_I"/>
    <property type="match status" value="1"/>
</dbReference>
<dbReference type="InterPro" id="IPR005843">
    <property type="entry name" value="A-D-PHexomutase_C"/>
</dbReference>
<dbReference type="Pfam" id="PF02879">
    <property type="entry name" value="PGM_PMM_II"/>
    <property type="match status" value="1"/>
</dbReference>
<dbReference type="InterPro" id="IPR005841">
    <property type="entry name" value="Alpha-D-phosphohexomutase_SF"/>
</dbReference>
<dbReference type="InterPro" id="IPR016055">
    <property type="entry name" value="A-D-PHexomutase_a/b/a-I/II/III"/>
</dbReference>
<dbReference type="PRINTS" id="PR00509">
    <property type="entry name" value="PGMPMM"/>
</dbReference>
<evidence type="ECO:0000256" key="1">
    <source>
        <dbReference type="ARBA" id="ARBA00001946"/>
    </source>
</evidence>
<dbReference type="SUPFAM" id="SSF55957">
    <property type="entry name" value="Phosphoglucomutase, C-terminal domain"/>
    <property type="match status" value="1"/>
</dbReference>
<evidence type="ECO:0000256" key="2">
    <source>
        <dbReference type="ARBA" id="ARBA00010231"/>
    </source>
</evidence>
<dbReference type="PANTHER" id="PTHR45745">
    <property type="entry name" value="PHOSPHOMANNOMUTASE 45A"/>
    <property type="match status" value="1"/>
</dbReference>
<dbReference type="EMBL" id="UOEX01000184">
    <property type="protein sequence ID" value="VAW36769.1"/>
    <property type="molecule type" value="Genomic_DNA"/>
</dbReference>
<evidence type="ECO:0000259" key="10">
    <source>
        <dbReference type="Pfam" id="PF02880"/>
    </source>
</evidence>
<feature type="domain" description="Alpha-D-phosphohexomutase C-terminal" evidence="7">
    <location>
        <begin position="368"/>
        <end position="408"/>
    </location>
</feature>
<name>A0A3B0VIY5_9ZZZZ</name>
<dbReference type="GO" id="GO:0006166">
    <property type="term" value="P:purine ribonucleoside salvage"/>
    <property type="evidence" value="ECO:0007669"/>
    <property type="project" value="TreeGrafter"/>
</dbReference>
<sequence length="422" mass="46118">GNGFTVHYAAEATTGILSAAVLELKAACSINLTPSHNPLDYGGFKFNAADGGPAQPVVTDYITRQANKLIKQGSVPRATADNDLQHPCNAMSHWQSLVRKGKASHHLDYDAILNHLNGRDDIAVIVDCVHGSSKSSIKDFFLNCQPDFLTFFRTSADPTFGGIAPEPTAANMAKVKNTLAQRQEPLKLGVIMDPDADRIRLTDGTTDIDMNHFGAMSYHFLHEEKGLNGMVAKTVATSNFVNTIAESFHEEIFEPRVGFKEFKPVIDKALVCFEESDGMTVRGHTPEKDAYIGLLLALDLILSTNKNLGAYLSELQEKYGYYFPAKDSISVSRKGDDLLDTLAQLDKYQPGTSLKVGGKEHLIEQIINIDGHKIILDDGSWLMIRPSGTEPKVRFYVEARSAAATKDLFTCAKGLLSQIGLA</sequence>
<dbReference type="PROSITE" id="PS00710">
    <property type="entry name" value="PGM_PMM"/>
    <property type="match status" value="1"/>
</dbReference>
<gene>
    <name evidence="11" type="ORF">MNBD_DELTA03-905</name>
</gene>
<feature type="domain" description="Alpha-D-phosphohexomutase alpha/beta/alpha" evidence="10">
    <location>
        <begin position="211"/>
        <end position="319"/>
    </location>
</feature>
<keyword evidence="4" id="KW-0479">Metal-binding</keyword>
<evidence type="ECO:0000256" key="6">
    <source>
        <dbReference type="ARBA" id="ARBA00023235"/>
    </source>
</evidence>
<dbReference type="AlphaFoldDB" id="A0A3B0VIY5"/>